<gene>
    <name evidence="1" type="ORF">ACFOZ0_16445</name>
</gene>
<dbReference type="EMBL" id="JBHRWR010000009">
    <property type="protein sequence ID" value="MFC3574839.1"/>
    <property type="molecule type" value="Genomic_DNA"/>
</dbReference>
<sequence length="47" mass="5332">MDTELLVVPNCLNEKPAAERLRQALDDIGLHDTAWDTRVIVEQLEAE</sequence>
<evidence type="ECO:0000313" key="1">
    <source>
        <dbReference type="EMBL" id="MFC3574839.1"/>
    </source>
</evidence>
<dbReference type="RefSeq" id="WP_310769006.1">
    <property type="nucleotide sequence ID" value="NZ_JBHRWR010000009.1"/>
</dbReference>
<keyword evidence="2" id="KW-1185">Reference proteome</keyword>
<reference evidence="2" key="1">
    <citation type="journal article" date="2019" name="Int. J. Syst. Evol. Microbiol.">
        <title>The Global Catalogue of Microorganisms (GCM) 10K type strain sequencing project: providing services to taxonomists for standard genome sequencing and annotation.</title>
        <authorList>
            <consortium name="The Broad Institute Genomics Platform"/>
            <consortium name="The Broad Institute Genome Sequencing Center for Infectious Disease"/>
            <person name="Wu L."/>
            <person name="Ma J."/>
        </authorList>
    </citation>
    <scope>NUCLEOTIDE SEQUENCE [LARGE SCALE GENOMIC DNA]</scope>
    <source>
        <strain evidence="2">CGMCC 4.7035</strain>
    </source>
</reference>
<name>A0ABV7SD02_9ACTN</name>
<accession>A0ABV7SD02</accession>
<proteinExistence type="predicted"/>
<dbReference type="Proteomes" id="UP001595701">
    <property type="component" value="Unassembled WGS sequence"/>
</dbReference>
<evidence type="ECO:0000313" key="2">
    <source>
        <dbReference type="Proteomes" id="UP001595701"/>
    </source>
</evidence>
<comment type="caution">
    <text evidence="1">The sequence shown here is derived from an EMBL/GenBank/DDBJ whole genome shotgun (WGS) entry which is preliminary data.</text>
</comment>
<protein>
    <submittedName>
        <fullName evidence="1">Uncharacterized protein</fullName>
    </submittedName>
</protein>
<organism evidence="1 2">
    <name type="scientific">Streptomyces yaanensis</name>
    <dbReference type="NCBI Taxonomy" id="1142239"/>
    <lineage>
        <taxon>Bacteria</taxon>
        <taxon>Bacillati</taxon>
        <taxon>Actinomycetota</taxon>
        <taxon>Actinomycetes</taxon>
        <taxon>Kitasatosporales</taxon>
        <taxon>Streptomycetaceae</taxon>
        <taxon>Streptomyces</taxon>
    </lineage>
</organism>